<organism evidence="2 3">
    <name type="scientific">Cloeon dipterum</name>
    <dbReference type="NCBI Taxonomy" id="197152"/>
    <lineage>
        <taxon>Eukaryota</taxon>
        <taxon>Metazoa</taxon>
        <taxon>Ecdysozoa</taxon>
        <taxon>Arthropoda</taxon>
        <taxon>Hexapoda</taxon>
        <taxon>Insecta</taxon>
        <taxon>Pterygota</taxon>
        <taxon>Palaeoptera</taxon>
        <taxon>Ephemeroptera</taxon>
        <taxon>Pisciforma</taxon>
        <taxon>Baetidae</taxon>
        <taxon>Cloeon</taxon>
    </lineage>
</organism>
<comment type="caution">
    <text evidence="2">The sequence shown here is derived from an EMBL/GenBank/DDBJ whole genome shotgun (WGS) entry which is preliminary data.</text>
</comment>
<reference evidence="2 3" key="1">
    <citation type="submission" date="2020-04" db="EMBL/GenBank/DDBJ databases">
        <authorList>
            <person name="Alioto T."/>
            <person name="Alioto T."/>
            <person name="Gomez Garrido J."/>
        </authorList>
    </citation>
    <scope>NUCLEOTIDE SEQUENCE [LARGE SCALE GENOMIC DNA]</scope>
</reference>
<feature type="non-terminal residue" evidence="2">
    <location>
        <position position="232"/>
    </location>
</feature>
<evidence type="ECO:0000256" key="1">
    <source>
        <dbReference type="SAM" id="Coils"/>
    </source>
</evidence>
<proteinExistence type="predicted"/>
<sequence>MKCLTGANALKGRSRKRLLLAHCRIGQSKISIFKNKKFIKKIYSYVVSDSTGFSDKDMEPAGQTSIDTGEQDSGTIEVPAVESAFINLDQPKEDSRVLKDFKKAIGLKTKNILEAGEVEVFEEKVDRKALSTATDMISQLKEKEKTQNKLIMQLKENSIAQQREIKKLKIENENLKYDRKILFEKLEAARKAPNQEKVHKLIREALSQHLSSAQLDRMLNAKRSRWAPEDFE</sequence>
<dbReference type="Proteomes" id="UP000494165">
    <property type="component" value="Unassembled WGS sequence"/>
</dbReference>
<name>A0A8S1DI23_9INSE</name>
<gene>
    <name evidence="2" type="ORF">CLODIP_2_CD12730</name>
</gene>
<accession>A0A8S1DI23</accession>
<evidence type="ECO:0000313" key="3">
    <source>
        <dbReference type="Proteomes" id="UP000494165"/>
    </source>
</evidence>
<feature type="coiled-coil region" evidence="1">
    <location>
        <begin position="137"/>
        <end position="185"/>
    </location>
</feature>
<dbReference type="AlphaFoldDB" id="A0A8S1DI23"/>
<evidence type="ECO:0000313" key="2">
    <source>
        <dbReference type="EMBL" id="CAB3382204.1"/>
    </source>
</evidence>
<dbReference type="EMBL" id="CADEPI010000259">
    <property type="protein sequence ID" value="CAB3382204.1"/>
    <property type="molecule type" value="Genomic_DNA"/>
</dbReference>
<keyword evidence="3" id="KW-1185">Reference proteome</keyword>
<protein>
    <submittedName>
        <fullName evidence="2">Uncharacterized protein</fullName>
    </submittedName>
</protein>
<keyword evidence="1" id="KW-0175">Coiled coil</keyword>